<evidence type="ECO:0000313" key="2">
    <source>
        <dbReference type="Proteomes" id="UP001358586"/>
    </source>
</evidence>
<dbReference type="EMBL" id="JARKNE010000001">
    <property type="protein sequence ID" value="KAK5845963.1"/>
    <property type="molecule type" value="Genomic_DNA"/>
</dbReference>
<name>A0ABR0R4E0_GOSAR</name>
<protein>
    <submittedName>
        <fullName evidence="1">Uncharacterized protein</fullName>
    </submittedName>
</protein>
<gene>
    <name evidence="1" type="ORF">PVK06_002223</name>
</gene>
<proteinExistence type="predicted"/>
<sequence length="115" mass="13223">MENEANLDQNTQIEMVFKSLSKDFTSFRAAYNLGNKNLILTQLMKELQSYELMLNDSQSVRRVEANIVVASSSKGKEKYAKKGKAKVFGPPQVERKISRKPKYLSKSKCFFYSKK</sequence>
<organism evidence="1 2">
    <name type="scientific">Gossypium arboreum</name>
    <name type="common">Tree cotton</name>
    <name type="synonym">Gossypium nanking</name>
    <dbReference type="NCBI Taxonomy" id="29729"/>
    <lineage>
        <taxon>Eukaryota</taxon>
        <taxon>Viridiplantae</taxon>
        <taxon>Streptophyta</taxon>
        <taxon>Embryophyta</taxon>
        <taxon>Tracheophyta</taxon>
        <taxon>Spermatophyta</taxon>
        <taxon>Magnoliopsida</taxon>
        <taxon>eudicotyledons</taxon>
        <taxon>Gunneridae</taxon>
        <taxon>Pentapetalae</taxon>
        <taxon>rosids</taxon>
        <taxon>malvids</taxon>
        <taxon>Malvales</taxon>
        <taxon>Malvaceae</taxon>
        <taxon>Malvoideae</taxon>
        <taxon>Gossypium</taxon>
    </lineage>
</organism>
<accession>A0ABR0R4E0</accession>
<evidence type="ECO:0000313" key="1">
    <source>
        <dbReference type="EMBL" id="KAK5845963.1"/>
    </source>
</evidence>
<comment type="caution">
    <text evidence="1">The sequence shown here is derived from an EMBL/GenBank/DDBJ whole genome shotgun (WGS) entry which is preliminary data.</text>
</comment>
<keyword evidence="2" id="KW-1185">Reference proteome</keyword>
<dbReference type="Proteomes" id="UP001358586">
    <property type="component" value="Chromosome 1"/>
</dbReference>
<reference evidence="1 2" key="1">
    <citation type="submission" date="2023-03" db="EMBL/GenBank/DDBJ databases">
        <title>WGS of Gossypium arboreum.</title>
        <authorList>
            <person name="Yu D."/>
        </authorList>
    </citation>
    <scope>NUCLEOTIDE SEQUENCE [LARGE SCALE GENOMIC DNA]</scope>
    <source>
        <tissue evidence="1">Leaf</tissue>
    </source>
</reference>